<protein>
    <submittedName>
        <fullName evidence="7">2-dehydro-3-deoxygluconokinase</fullName>
    </submittedName>
</protein>
<keyword evidence="3" id="KW-0547">Nucleotide-binding</keyword>
<feature type="domain" description="Carbohydrate kinase PfkB" evidence="6">
    <location>
        <begin position="5"/>
        <end position="303"/>
    </location>
</feature>
<dbReference type="STRING" id="46223.SAMN05421852_11852"/>
<dbReference type="InterPro" id="IPR050306">
    <property type="entry name" value="PfkB_Carbo_kinase"/>
</dbReference>
<dbReference type="GO" id="GO:0005524">
    <property type="term" value="F:ATP binding"/>
    <property type="evidence" value="ECO:0007669"/>
    <property type="project" value="UniProtKB-KW"/>
</dbReference>
<sequence length="320" mass="34883">MKALDVVTFGEAMVLFIAEQVGELHQVEKFTRNLAGAETNVAIGLARLGYRVGWVSKVGNDPFGRYIREKIQSENVDITRVGIDDRYPTGFQLKSKVVSGDPEIHYFRKGSAASKISVNDFDTEYFTSARHMHMTGIPPALSDTAREFAEHALSVMKSAKRTISFDPNLRPQLWASQDEMIRVLNALAVQADWVLPGIAEGQILTGYSDPRDIAAFYLDRGVKLVAVKLGPKGAYYRTATEEMVVPGFPVKEVIDTVGAGDGFAVGLISGILDGISIPVAVSRGNAIGALAVMSPGDMDGLPTRDQLTRFINECRNDTKE</sequence>
<evidence type="ECO:0000313" key="8">
    <source>
        <dbReference type="Proteomes" id="UP000199545"/>
    </source>
</evidence>
<reference evidence="7 8" key="1">
    <citation type="submission" date="2016-10" db="EMBL/GenBank/DDBJ databases">
        <authorList>
            <person name="de Groot N.N."/>
        </authorList>
    </citation>
    <scope>NUCLEOTIDE SEQUENCE [LARGE SCALE GENOMIC DNA]</scope>
    <source>
        <strain evidence="7 8">DSM 44778</strain>
    </source>
</reference>
<dbReference type="InterPro" id="IPR002173">
    <property type="entry name" value="Carboh/pur_kinase_PfkB_CS"/>
</dbReference>
<evidence type="ECO:0000256" key="5">
    <source>
        <dbReference type="ARBA" id="ARBA00022840"/>
    </source>
</evidence>
<dbReference type="GO" id="GO:0016301">
    <property type="term" value="F:kinase activity"/>
    <property type="evidence" value="ECO:0007669"/>
    <property type="project" value="UniProtKB-KW"/>
</dbReference>
<dbReference type="PROSITE" id="PS00584">
    <property type="entry name" value="PFKB_KINASES_2"/>
    <property type="match status" value="1"/>
</dbReference>
<dbReference type="CDD" id="cd01166">
    <property type="entry name" value="KdgK"/>
    <property type="match status" value="1"/>
</dbReference>
<dbReference type="PANTHER" id="PTHR43085">
    <property type="entry name" value="HEXOKINASE FAMILY MEMBER"/>
    <property type="match status" value="1"/>
</dbReference>
<proteinExistence type="inferred from homology"/>
<comment type="similarity">
    <text evidence="1">Belongs to the carbohydrate kinase PfkB family.</text>
</comment>
<evidence type="ECO:0000256" key="1">
    <source>
        <dbReference type="ARBA" id="ARBA00010688"/>
    </source>
</evidence>
<dbReference type="SUPFAM" id="SSF53613">
    <property type="entry name" value="Ribokinase-like"/>
    <property type="match status" value="1"/>
</dbReference>
<keyword evidence="4 7" id="KW-0418">Kinase</keyword>
<keyword evidence="2" id="KW-0808">Transferase</keyword>
<dbReference type="Gene3D" id="3.40.1190.20">
    <property type="match status" value="1"/>
</dbReference>
<dbReference type="InterPro" id="IPR029056">
    <property type="entry name" value="Ribokinase-like"/>
</dbReference>
<evidence type="ECO:0000256" key="3">
    <source>
        <dbReference type="ARBA" id="ARBA00022741"/>
    </source>
</evidence>
<dbReference type="EMBL" id="FORR01000018">
    <property type="protein sequence ID" value="SFJ71596.1"/>
    <property type="molecule type" value="Genomic_DNA"/>
</dbReference>
<gene>
    <name evidence="7" type="ORF">SAMN05421852_11852</name>
</gene>
<evidence type="ECO:0000313" key="7">
    <source>
        <dbReference type="EMBL" id="SFJ71596.1"/>
    </source>
</evidence>
<dbReference type="Pfam" id="PF00294">
    <property type="entry name" value="PfkB"/>
    <property type="match status" value="1"/>
</dbReference>
<dbReference type="RefSeq" id="WP_093231197.1">
    <property type="nucleotide sequence ID" value="NZ_FORR01000018.1"/>
</dbReference>
<organism evidence="7 8">
    <name type="scientific">Thermoflavimicrobium dichotomicum</name>
    <dbReference type="NCBI Taxonomy" id="46223"/>
    <lineage>
        <taxon>Bacteria</taxon>
        <taxon>Bacillati</taxon>
        <taxon>Bacillota</taxon>
        <taxon>Bacilli</taxon>
        <taxon>Bacillales</taxon>
        <taxon>Thermoactinomycetaceae</taxon>
        <taxon>Thermoflavimicrobium</taxon>
    </lineage>
</organism>
<accession>A0A1I3TPM9</accession>
<dbReference type="OrthoDB" id="9813569at2"/>
<dbReference type="AlphaFoldDB" id="A0A1I3TPM9"/>
<keyword evidence="8" id="KW-1185">Reference proteome</keyword>
<evidence type="ECO:0000259" key="6">
    <source>
        <dbReference type="Pfam" id="PF00294"/>
    </source>
</evidence>
<evidence type="ECO:0000256" key="2">
    <source>
        <dbReference type="ARBA" id="ARBA00022679"/>
    </source>
</evidence>
<evidence type="ECO:0000256" key="4">
    <source>
        <dbReference type="ARBA" id="ARBA00022777"/>
    </source>
</evidence>
<dbReference type="PANTHER" id="PTHR43085:SF1">
    <property type="entry name" value="PSEUDOURIDINE KINASE-RELATED"/>
    <property type="match status" value="1"/>
</dbReference>
<dbReference type="InterPro" id="IPR011611">
    <property type="entry name" value="PfkB_dom"/>
</dbReference>
<keyword evidence="5" id="KW-0067">ATP-binding</keyword>
<name>A0A1I3TPM9_9BACL</name>
<dbReference type="Proteomes" id="UP000199545">
    <property type="component" value="Unassembled WGS sequence"/>
</dbReference>